<reference evidence="8 9" key="1">
    <citation type="submission" date="2019-07" db="EMBL/GenBank/DDBJ databases">
        <title>Genomics analysis of Aphanomyces spp. identifies a new class of oomycete effector associated with host adaptation.</title>
        <authorList>
            <person name="Gaulin E."/>
        </authorList>
    </citation>
    <scope>NUCLEOTIDE SEQUENCE [LARGE SCALE GENOMIC DNA]</scope>
    <source>
        <strain evidence="8 9">ATCC 201684</strain>
    </source>
</reference>
<evidence type="ECO:0000256" key="1">
    <source>
        <dbReference type="ARBA" id="ARBA00022737"/>
    </source>
</evidence>
<proteinExistence type="predicted"/>
<keyword evidence="2 4" id="KW-0040">ANK repeat</keyword>
<keyword evidence="6" id="KW-1133">Transmembrane helix</keyword>
<dbReference type="SUPFAM" id="SSF48403">
    <property type="entry name" value="Ankyrin repeat"/>
    <property type="match status" value="1"/>
</dbReference>
<dbReference type="InterPro" id="IPR002110">
    <property type="entry name" value="Ankyrin_rpt"/>
</dbReference>
<dbReference type="PRINTS" id="PR00689">
    <property type="entry name" value="ACOABINDINGP"/>
</dbReference>
<dbReference type="Gene3D" id="1.25.40.20">
    <property type="entry name" value="Ankyrin repeat-containing domain"/>
    <property type="match status" value="2"/>
</dbReference>
<dbReference type="PROSITE" id="PS50297">
    <property type="entry name" value="ANK_REP_REGION"/>
    <property type="match status" value="2"/>
</dbReference>
<keyword evidence="3" id="KW-0446">Lipid-binding</keyword>
<dbReference type="PRINTS" id="PR01415">
    <property type="entry name" value="ANKYRIN"/>
</dbReference>
<dbReference type="VEuPathDB" id="FungiDB:AeMF1_000474"/>
<dbReference type="PROSITE" id="PS51228">
    <property type="entry name" value="ACB_2"/>
    <property type="match status" value="1"/>
</dbReference>
<feature type="transmembrane region" description="Helical" evidence="6">
    <location>
        <begin position="12"/>
        <end position="29"/>
    </location>
</feature>
<feature type="repeat" description="ANK" evidence="4">
    <location>
        <begin position="213"/>
        <end position="245"/>
    </location>
</feature>
<evidence type="ECO:0000313" key="8">
    <source>
        <dbReference type="EMBL" id="KAF0728828.1"/>
    </source>
</evidence>
<dbReference type="SUPFAM" id="SSF47027">
    <property type="entry name" value="Acyl-CoA binding protein"/>
    <property type="match status" value="1"/>
</dbReference>
<dbReference type="InterPro" id="IPR000582">
    <property type="entry name" value="Acyl-CoA-binding_protein"/>
</dbReference>
<dbReference type="Pfam" id="PF13637">
    <property type="entry name" value="Ank_4"/>
    <property type="match status" value="1"/>
</dbReference>
<feature type="repeat" description="ANK" evidence="4">
    <location>
        <begin position="246"/>
        <end position="278"/>
    </location>
</feature>
<dbReference type="InterPro" id="IPR035984">
    <property type="entry name" value="Acyl-CoA-binding_sf"/>
</dbReference>
<dbReference type="PROSITE" id="PS50088">
    <property type="entry name" value="ANK_REPEAT"/>
    <property type="match status" value="2"/>
</dbReference>
<evidence type="ECO:0000256" key="4">
    <source>
        <dbReference type="PROSITE-ProRule" id="PRU00023"/>
    </source>
</evidence>
<dbReference type="Proteomes" id="UP000481153">
    <property type="component" value="Unassembled WGS sequence"/>
</dbReference>
<gene>
    <name evidence="8" type="ORF">Ae201684_013398</name>
</gene>
<sequence>MVEGVKSTPALWIGAATVVAAILLHSLFYNRTPKPKNQKDLPLEVATELDRHFVHASSYVAANPQPPIGNEEKLVLYAFYKQATTGDCNTTKPSAIDLVAKAKWDAWNGLNGMPSIEAKKRYLEVVSSMFPNYSYGSELPTPLEDSSSHSGSEGDSGGDFTMTPLMSQVVVDKTGKDWEVVENQFHFAKMGQLTDVQDLLATDTSRINEKDDEGRTMLHWAVDRGQEEMVSSLLSQGADVNATDGDGMTPLHYAVSCEHIPVVDLLLTHGADTNVADNDGETALMSASSALRQHILDFTSKLNQEPTSTSS</sequence>
<evidence type="ECO:0000259" key="7">
    <source>
        <dbReference type="PROSITE" id="PS51228"/>
    </source>
</evidence>
<dbReference type="PANTHER" id="PTHR24119">
    <property type="entry name" value="ACYL-COA-BINDING DOMAIN-CONTAINING PROTEIN 6"/>
    <property type="match status" value="1"/>
</dbReference>
<evidence type="ECO:0000313" key="9">
    <source>
        <dbReference type="Proteomes" id="UP000481153"/>
    </source>
</evidence>
<dbReference type="InterPro" id="IPR036770">
    <property type="entry name" value="Ankyrin_rpt-contain_sf"/>
</dbReference>
<keyword evidence="6" id="KW-0472">Membrane</keyword>
<dbReference type="PANTHER" id="PTHR24119:SF0">
    <property type="entry name" value="ACYL-COA-BINDING DOMAIN-CONTAINING PROTEIN 6"/>
    <property type="match status" value="1"/>
</dbReference>
<organism evidence="8 9">
    <name type="scientific">Aphanomyces euteiches</name>
    <dbReference type="NCBI Taxonomy" id="100861"/>
    <lineage>
        <taxon>Eukaryota</taxon>
        <taxon>Sar</taxon>
        <taxon>Stramenopiles</taxon>
        <taxon>Oomycota</taxon>
        <taxon>Saprolegniomycetes</taxon>
        <taxon>Saprolegniales</taxon>
        <taxon>Verrucalvaceae</taxon>
        <taxon>Aphanomyces</taxon>
    </lineage>
</organism>
<dbReference type="SMART" id="SM00248">
    <property type="entry name" value="ANK"/>
    <property type="match status" value="2"/>
</dbReference>
<dbReference type="AlphaFoldDB" id="A0A6G0WN88"/>
<keyword evidence="9" id="KW-1185">Reference proteome</keyword>
<accession>A0A6G0WN88</accession>
<feature type="region of interest" description="Disordered" evidence="5">
    <location>
        <begin position="139"/>
        <end position="162"/>
    </location>
</feature>
<evidence type="ECO:0000256" key="3">
    <source>
        <dbReference type="ARBA" id="ARBA00023121"/>
    </source>
</evidence>
<dbReference type="InterPro" id="IPR014352">
    <property type="entry name" value="FERM/acyl-CoA-bd_prot_sf"/>
</dbReference>
<dbReference type="Gene3D" id="1.20.80.10">
    <property type="match status" value="1"/>
</dbReference>
<feature type="compositionally biased region" description="Low complexity" evidence="5">
    <location>
        <begin position="144"/>
        <end position="153"/>
    </location>
</feature>
<evidence type="ECO:0000256" key="2">
    <source>
        <dbReference type="ARBA" id="ARBA00023043"/>
    </source>
</evidence>
<keyword evidence="6" id="KW-0812">Transmembrane</keyword>
<keyword evidence="1" id="KW-0677">Repeat</keyword>
<dbReference type="EMBL" id="VJMJ01000172">
    <property type="protein sequence ID" value="KAF0728828.1"/>
    <property type="molecule type" value="Genomic_DNA"/>
</dbReference>
<protein>
    <recommendedName>
        <fullName evidence="7">ACB domain-containing protein</fullName>
    </recommendedName>
</protein>
<dbReference type="GO" id="GO:0000062">
    <property type="term" value="F:fatty-acyl-CoA binding"/>
    <property type="evidence" value="ECO:0007669"/>
    <property type="project" value="InterPro"/>
</dbReference>
<comment type="caution">
    <text evidence="8">The sequence shown here is derived from an EMBL/GenBank/DDBJ whole genome shotgun (WGS) entry which is preliminary data.</text>
</comment>
<dbReference type="Pfam" id="PF00887">
    <property type="entry name" value="ACBP"/>
    <property type="match status" value="1"/>
</dbReference>
<evidence type="ECO:0000256" key="5">
    <source>
        <dbReference type="SAM" id="MobiDB-lite"/>
    </source>
</evidence>
<feature type="domain" description="ACB" evidence="7">
    <location>
        <begin position="49"/>
        <end position="135"/>
    </location>
</feature>
<name>A0A6G0WN88_9STRA</name>
<evidence type="ECO:0000256" key="6">
    <source>
        <dbReference type="SAM" id="Phobius"/>
    </source>
</evidence>